<evidence type="ECO:0000259" key="6">
    <source>
        <dbReference type="PROSITE" id="PS50112"/>
    </source>
</evidence>
<dbReference type="SUPFAM" id="SSF47384">
    <property type="entry name" value="Homodimeric domain of signal transducing histidine kinase"/>
    <property type="match status" value="1"/>
</dbReference>
<dbReference type="CDD" id="cd00130">
    <property type="entry name" value="PAS"/>
    <property type="match status" value="2"/>
</dbReference>
<keyword evidence="3" id="KW-0597">Phosphoprotein</keyword>
<evidence type="ECO:0000256" key="3">
    <source>
        <dbReference type="ARBA" id="ARBA00022553"/>
    </source>
</evidence>
<evidence type="ECO:0000313" key="8">
    <source>
        <dbReference type="EMBL" id="PWK73716.1"/>
    </source>
</evidence>
<dbReference type="InterPro" id="IPR035965">
    <property type="entry name" value="PAS-like_dom_sf"/>
</dbReference>
<dbReference type="InterPro" id="IPR001610">
    <property type="entry name" value="PAC"/>
</dbReference>
<evidence type="ECO:0000313" key="9">
    <source>
        <dbReference type="Proteomes" id="UP000245678"/>
    </source>
</evidence>
<organism evidence="8 9">
    <name type="scientific">Mucilaginibacter oryzae</name>
    <dbReference type="NCBI Taxonomy" id="468058"/>
    <lineage>
        <taxon>Bacteria</taxon>
        <taxon>Pseudomonadati</taxon>
        <taxon>Bacteroidota</taxon>
        <taxon>Sphingobacteriia</taxon>
        <taxon>Sphingobacteriales</taxon>
        <taxon>Sphingobacteriaceae</taxon>
        <taxon>Mucilaginibacter</taxon>
    </lineage>
</organism>
<dbReference type="RefSeq" id="WP_109609493.1">
    <property type="nucleotide sequence ID" value="NZ_QGHA01000010.1"/>
</dbReference>
<evidence type="ECO:0000256" key="2">
    <source>
        <dbReference type="ARBA" id="ARBA00012438"/>
    </source>
</evidence>
<dbReference type="SUPFAM" id="SSF55785">
    <property type="entry name" value="PYP-like sensor domain (PAS domain)"/>
    <property type="match status" value="2"/>
</dbReference>
<feature type="domain" description="PAC" evidence="7">
    <location>
        <begin position="321"/>
        <end position="378"/>
    </location>
</feature>
<proteinExistence type="predicted"/>
<dbReference type="InterPro" id="IPR000014">
    <property type="entry name" value="PAS"/>
</dbReference>
<dbReference type="PROSITE" id="PS50112">
    <property type="entry name" value="PAS"/>
    <property type="match status" value="1"/>
</dbReference>
<evidence type="ECO:0000256" key="4">
    <source>
        <dbReference type="ARBA" id="ARBA00022679"/>
    </source>
</evidence>
<dbReference type="SMART" id="SM00091">
    <property type="entry name" value="PAS"/>
    <property type="match status" value="2"/>
</dbReference>
<dbReference type="CDD" id="cd00082">
    <property type="entry name" value="HisKA"/>
    <property type="match status" value="1"/>
</dbReference>
<dbReference type="PANTHER" id="PTHR43304">
    <property type="entry name" value="PHYTOCHROME-LIKE PROTEIN CPH1"/>
    <property type="match status" value="1"/>
</dbReference>
<dbReference type="Proteomes" id="UP000245678">
    <property type="component" value="Unassembled WGS sequence"/>
</dbReference>
<protein>
    <recommendedName>
        <fullName evidence="2">histidine kinase</fullName>
        <ecNumber evidence="2">2.7.13.3</ecNumber>
    </recommendedName>
</protein>
<dbReference type="EC" id="2.7.13.3" evidence="2"/>
<comment type="caution">
    <text evidence="8">The sequence shown here is derived from an EMBL/GenBank/DDBJ whole genome shotgun (WGS) entry which is preliminary data.</text>
</comment>
<dbReference type="Pfam" id="PF13426">
    <property type="entry name" value="PAS_9"/>
    <property type="match status" value="1"/>
</dbReference>
<dbReference type="PANTHER" id="PTHR43304:SF1">
    <property type="entry name" value="PAC DOMAIN-CONTAINING PROTEIN"/>
    <property type="match status" value="1"/>
</dbReference>
<dbReference type="InterPro" id="IPR036097">
    <property type="entry name" value="HisK_dim/P_sf"/>
</dbReference>
<comment type="catalytic activity">
    <reaction evidence="1">
        <text>ATP + protein L-histidine = ADP + protein N-phospho-L-histidine.</text>
        <dbReference type="EC" id="2.7.13.3"/>
    </reaction>
</comment>
<dbReference type="PROSITE" id="PS50113">
    <property type="entry name" value="PAC"/>
    <property type="match status" value="1"/>
</dbReference>
<dbReference type="InterPro" id="IPR052162">
    <property type="entry name" value="Sensor_kinase/Photoreceptor"/>
</dbReference>
<reference evidence="8 9" key="1">
    <citation type="submission" date="2018-05" db="EMBL/GenBank/DDBJ databases">
        <title>Genomic Encyclopedia of Archaeal and Bacterial Type Strains, Phase II (KMG-II): from individual species to whole genera.</title>
        <authorList>
            <person name="Goeker M."/>
        </authorList>
    </citation>
    <scope>NUCLEOTIDE SEQUENCE [LARGE SCALE GENOMIC DNA]</scope>
    <source>
        <strain evidence="8 9">DSM 19975</strain>
    </source>
</reference>
<accession>A0A316H289</accession>
<dbReference type="SMART" id="SM00086">
    <property type="entry name" value="PAC"/>
    <property type="match status" value="2"/>
</dbReference>
<evidence type="ECO:0000256" key="1">
    <source>
        <dbReference type="ARBA" id="ARBA00000085"/>
    </source>
</evidence>
<dbReference type="EMBL" id="QGHA01000010">
    <property type="protein sequence ID" value="PWK73716.1"/>
    <property type="molecule type" value="Genomic_DNA"/>
</dbReference>
<dbReference type="AlphaFoldDB" id="A0A316H289"/>
<keyword evidence="5" id="KW-0418">Kinase</keyword>
<evidence type="ECO:0000256" key="5">
    <source>
        <dbReference type="ARBA" id="ARBA00022777"/>
    </source>
</evidence>
<dbReference type="InterPro" id="IPR003661">
    <property type="entry name" value="HisK_dim/P_dom"/>
</dbReference>
<sequence>MLNPATIGKYNCTIIFDINRQHYLVVSDRFCDIFGVDENHLGQNNDFLNGVISAAEHSRIRELTHALTKGQSVTLNYSLTTNHRRLTETRKLVCDAITGNSILISEITDVVSPAAETDETRKEQFLNSLIDSQTNFLIRLDTGGNFTFINKQFVKTFGYSKSEIIGQHFSKTAIPLELYLCEEAFANCLRNPGQIVKLIHKKPDKQGFLHDTEWELIAIVDENSAVVEVQGIGRDITAQLQALEETMRIKNSLEALINNTEDHIWSVDRQKRFVYMNQAYIKQVTYLTGFEPLRGGYSYKHAGFTQKIIADWNVYYQRALNGERYTIINESIDPNGGRRLYFEVSFNPIYTQTGEIIGVGCLGHNITNRLKIEQKLIDQNERLRNIASLSSHELRRPVASMLGLISLIDRENFFNPENKDVIAHILTVSKEIDEVIRLIVDSTFIK</sequence>
<dbReference type="Gene3D" id="3.30.450.20">
    <property type="entry name" value="PAS domain"/>
    <property type="match status" value="2"/>
</dbReference>
<name>A0A316H289_9SPHI</name>
<dbReference type="InterPro" id="IPR000700">
    <property type="entry name" value="PAS-assoc_C"/>
</dbReference>
<feature type="domain" description="PAS" evidence="6">
    <location>
        <begin position="122"/>
        <end position="167"/>
    </location>
</feature>
<evidence type="ECO:0000259" key="7">
    <source>
        <dbReference type="PROSITE" id="PS50113"/>
    </source>
</evidence>
<keyword evidence="4" id="KW-0808">Transferase</keyword>
<dbReference type="GO" id="GO:0000155">
    <property type="term" value="F:phosphorelay sensor kinase activity"/>
    <property type="evidence" value="ECO:0007669"/>
    <property type="project" value="InterPro"/>
</dbReference>
<dbReference type="Pfam" id="PF08448">
    <property type="entry name" value="PAS_4"/>
    <property type="match status" value="1"/>
</dbReference>
<dbReference type="InterPro" id="IPR013656">
    <property type="entry name" value="PAS_4"/>
</dbReference>
<gene>
    <name evidence="8" type="ORF">LX99_04101</name>
</gene>
<keyword evidence="9" id="KW-1185">Reference proteome</keyword>
<dbReference type="Gene3D" id="1.10.287.130">
    <property type="match status" value="1"/>
</dbReference>
<dbReference type="NCBIfam" id="TIGR00229">
    <property type="entry name" value="sensory_box"/>
    <property type="match status" value="2"/>
</dbReference>